<protein>
    <submittedName>
        <fullName evidence="2">Uncharacterized protein</fullName>
    </submittedName>
</protein>
<proteinExistence type="predicted"/>
<feature type="region of interest" description="Disordered" evidence="1">
    <location>
        <begin position="1"/>
        <end position="25"/>
    </location>
</feature>
<feature type="compositionally biased region" description="Basic residues" evidence="1">
    <location>
        <begin position="1"/>
        <end position="16"/>
    </location>
</feature>
<reference evidence="2 3" key="1">
    <citation type="submission" date="2015-08" db="EMBL/GenBank/DDBJ databases">
        <title>The genome of the Asian arowana (Scleropages formosus).</title>
        <authorList>
            <person name="Tan M.H."/>
            <person name="Gan H.M."/>
            <person name="Croft L.J."/>
            <person name="Austin C.M."/>
        </authorList>
    </citation>
    <scope>NUCLEOTIDE SEQUENCE [LARGE SCALE GENOMIC DNA]</scope>
    <source>
        <strain evidence="2">Aro1</strain>
    </source>
</reference>
<dbReference type="Proteomes" id="UP000034805">
    <property type="component" value="Unassembled WGS sequence"/>
</dbReference>
<accession>A0A0P7UU16</accession>
<comment type="caution">
    <text evidence="2">The sequence shown here is derived from an EMBL/GenBank/DDBJ whole genome shotgun (WGS) entry which is preliminary data.</text>
</comment>
<evidence type="ECO:0000256" key="1">
    <source>
        <dbReference type="SAM" id="MobiDB-lite"/>
    </source>
</evidence>
<gene>
    <name evidence="2" type="ORF">Z043_118680</name>
</gene>
<dbReference type="AlphaFoldDB" id="A0A0P7UU16"/>
<dbReference type="EMBL" id="JARO02008162">
    <property type="protein sequence ID" value="KPP63087.1"/>
    <property type="molecule type" value="Genomic_DNA"/>
</dbReference>
<evidence type="ECO:0000313" key="2">
    <source>
        <dbReference type="EMBL" id="KPP63087.1"/>
    </source>
</evidence>
<evidence type="ECO:0000313" key="3">
    <source>
        <dbReference type="Proteomes" id="UP000034805"/>
    </source>
</evidence>
<organism evidence="2 3">
    <name type="scientific">Scleropages formosus</name>
    <name type="common">Asian bonytongue</name>
    <name type="synonym">Osteoglossum formosum</name>
    <dbReference type="NCBI Taxonomy" id="113540"/>
    <lineage>
        <taxon>Eukaryota</taxon>
        <taxon>Metazoa</taxon>
        <taxon>Chordata</taxon>
        <taxon>Craniata</taxon>
        <taxon>Vertebrata</taxon>
        <taxon>Euteleostomi</taxon>
        <taxon>Actinopterygii</taxon>
        <taxon>Neopterygii</taxon>
        <taxon>Teleostei</taxon>
        <taxon>Osteoglossocephala</taxon>
        <taxon>Osteoglossomorpha</taxon>
        <taxon>Osteoglossiformes</taxon>
        <taxon>Osteoglossidae</taxon>
        <taxon>Scleropages</taxon>
    </lineage>
</organism>
<sequence length="53" mass="5641">MGVVRARHQSAARSRHAGSPAATERSAVASLQYVCATFLHSARNSACTSRVQQ</sequence>
<name>A0A0P7UU16_SCLFO</name>